<dbReference type="EMBL" id="JAQJAC010000007">
    <property type="protein sequence ID" value="KAJ5579006.1"/>
    <property type="molecule type" value="Genomic_DNA"/>
</dbReference>
<accession>A0AAD6GQS9</accession>
<evidence type="ECO:0000313" key="1">
    <source>
        <dbReference type="EMBL" id="KAJ5579006.1"/>
    </source>
</evidence>
<evidence type="ECO:0008006" key="3">
    <source>
        <dbReference type="Google" id="ProtNLM"/>
    </source>
</evidence>
<gene>
    <name evidence="1" type="ORF">N7450_007873</name>
</gene>
<proteinExistence type="predicted"/>
<comment type="caution">
    <text evidence="1">The sequence shown here is derived from an EMBL/GenBank/DDBJ whole genome shotgun (WGS) entry which is preliminary data.</text>
</comment>
<dbReference type="Proteomes" id="UP001216150">
    <property type="component" value="Unassembled WGS sequence"/>
</dbReference>
<sequence>MDPVSIATAAAGLSGTCITVARAIYHYVEDVKNVDKGLILFGQELGTLSRSLDNVQDALRKHAHFLSNNLGDSVNLFNSLSVCIQDCDATIKYICNLLTEGQTHGRIGQTMGRVATHWKLKDKERELSLLRSRIISFHTTMDMNLKMIHMCLFLGAQEGNVKKQDSVLSELNQLRREIEQLTIMSDNRGVHDAKSVPATDNRGPSNTNNPKVVLGRGIPHGANSIKVQQPQSALGGNPLATKPAEPMFSTVETQHMQDIQLARSLLEGDHTERAKSLCRKVIHATDSNVGNMHRSHKNALQTLAHIYERTGDHEDAAQIRLLLDIQGHNTIRQEFKAMVQKQEFQKGIDYAYRWAILLQDNAALHAYSPYLEGLRMDRKYSSSVLFTAVCIMGNTLLAQTLLSQGASIHGQIYATLYGKRSALSPFGCAIHFGHCHLVRDLLEAASESLDSFIISNHFDLAINVWNPENLSRASEPYALSPQEQHDETI</sequence>
<organism evidence="1 2">
    <name type="scientific">Penicillium hetheringtonii</name>
    <dbReference type="NCBI Taxonomy" id="911720"/>
    <lineage>
        <taxon>Eukaryota</taxon>
        <taxon>Fungi</taxon>
        <taxon>Dikarya</taxon>
        <taxon>Ascomycota</taxon>
        <taxon>Pezizomycotina</taxon>
        <taxon>Eurotiomycetes</taxon>
        <taxon>Eurotiomycetidae</taxon>
        <taxon>Eurotiales</taxon>
        <taxon>Aspergillaceae</taxon>
        <taxon>Penicillium</taxon>
    </lineage>
</organism>
<protein>
    <recommendedName>
        <fullName evidence="3">Fungal N-terminal domain-containing protein</fullName>
    </recommendedName>
</protein>
<keyword evidence="2" id="KW-1185">Reference proteome</keyword>
<name>A0AAD6GQS9_9EURO</name>
<evidence type="ECO:0000313" key="2">
    <source>
        <dbReference type="Proteomes" id="UP001216150"/>
    </source>
</evidence>
<dbReference type="AlphaFoldDB" id="A0AAD6GQS9"/>
<reference evidence="1 2" key="1">
    <citation type="journal article" date="2023" name="IMA Fungus">
        <title>Comparative genomic study of the Penicillium genus elucidates a diverse pangenome and 15 lateral gene transfer events.</title>
        <authorList>
            <person name="Petersen C."/>
            <person name="Sorensen T."/>
            <person name="Nielsen M.R."/>
            <person name="Sondergaard T.E."/>
            <person name="Sorensen J.L."/>
            <person name="Fitzpatrick D.A."/>
            <person name="Frisvad J.C."/>
            <person name="Nielsen K.L."/>
        </authorList>
    </citation>
    <scope>NUCLEOTIDE SEQUENCE [LARGE SCALE GENOMIC DNA]</scope>
    <source>
        <strain evidence="1 2">IBT 29057</strain>
    </source>
</reference>